<evidence type="ECO:0000256" key="3">
    <source>
        <dbReference type="ARBA" id="ARBA00022448"/>
    </source>
</evidence>
<organism evidence="10 11">
    <name type="scientific">Trifolium medium</name>
    <dbReference type="NCBI Taxonomy" id="97028"/>
    <lineage>
        <taxon>Eukaryota</taxon>
        <taxon>Viridiplantae</taxon>
        <taxon>Streptophyta</taxon>
        <taxon>Embryophyta</taxon>
        <taxon>Tracheophyta</taxon>
        <taxon>Spermatophyta</taxon>
        <taxon>Magnoliopsida</taxon>
        <taxon>eudicotyledons</taxon>
        <taxon>Gunneridae</taxon>
        <taxon>Pentapetalae</taxon>
        <taxon>rosids</taxon>
        <taxon>fabids</taxon>
        <taxon>Fabales</taxon>
        <taxon>Fabaceae</taxon>
        <taxon>Papilionoideae</taxon>
        <taxon>50 kb inversion clade</taxon>
        <taxon>NPAAA clade</taxon>
        <taxon>Hologalegina</taxon>
        <taxon>IRL clade</taxon>
        <taxon>Trifolieae</taxon>
        <taxon>Trifolium</taxon>
    </lineage>
</organism>
<evidence type="ECO:0000313" key="11">
    <source>
        <dbReference type="Proteomes" id="UP000265520"/>
    </source>
</evidence>
<keyword evidence="4 9" id="KW-0812">Transmembrane</keyword>
<dbReference type="GO" id="GO:0015031">
    <property type="term" value="P:protein transport"/>
    <property type="evidence" value="ECO:0007669"/>
    <property type="project" value="UniProtKB-KW"/>
</dbReference>
<reference evidence="10 11" key="1">
    <citation type="journal article" date="2018" name="Front. Plant Sci.">
        <title>Red Clover (Trifolium pratense) and Zigzag Clover (T. medium) - A Picture of Genomic Similarities and Differences.</title>
        <authorList>
            <person name="Dluhosova J."/>
            <person name="Istvanek J."/>
            <person name="Nedelnik J."/>
            <person name="Repkova J."/>
        </authorList>
    </citation>
    <scope>NUCLEOTIDE SEQUENCE [LARGE SCALE GENOMIC DNA]</scope>
    <source>
        <strain evidence="11">cv. 10/8</strain>
        <tissue evidence="10">Leaf</tissue>
    </source>
</reference>
<dbReference type="InterPro" id="IPR004648">
    <property type="entry name" value="Oligpept_transpt"/>
</dbReference>
<accession>A0A392QJF7</accession>
<feature type="non-terminal residue" evidence="10">
    <location>
        <position position="128"/>
    </location>
</feature>
<evidence type="ECO:0000256" key="1">
    <source>
        <dbReference type="ARBA" id="ARBA00004141"/>
    </source>
</evidence>
<feature type="transmembrane region" description="Helical" evidence="9">
    <location>
        <begin position="103"/>
        <end position="125"/>
    </location>
</feature>
<name>A0A392QJF7_9FABA</name>
<keyword evidence="8 9" id="KW-0472">Membrane</keyword>
<evidence type="ECO:0000256" key="7">
    <source>
        <dbReference type="ARBA" id="ARBA00022989"/>
    </source>
</evidence>
<evidence type="ECO:0000256" key="8">
    <source>
        <dbReference type="ARBA" id="ARBA00023136"/>
    </source>
</evidence>
<keyword evidence="7 9" id="KW-1133">Transmembrane helix</keyword>
<dbReference type="AlphaFoldDB" id="A0A392QJF7"/>
<comment type="similarity">
    <text evidence="2">Belongs to the oligopeptide OPT transporter (TC 2.A.67.1) family.</text>
</comment>
<dbReference type="InterPro" id="IPR004813">
    <property type="entry name" value="OPT"/>
</dbReference>
<evidence type="ECO:0000313" key="10">
    <source>
        <dbReference type="EMBL" id="MCI24328.1"/>
    </source>
</evidence>
<dbReference type="Proteomes" id="UP000265520">
    <property type="component" value="Unassembled WGS sequence"/>
</dbReference>
<comment type="subcellular location">
    <subcellularLocation>
        <location evidence="1">Membrane</location>
        <topology evidence="1">Multi-pass membrane protein</topology>
    </subcellularLocation>
</comment>
<feature type="transmembrane region" description="Helical" evidence="9">
    <location>
        <begin position="28"/>
        <end position="51"/>
    </location>
</feature>
<evidence type="ECO:0000256" key="4">
    <source>
        <dbReference type="ARBA" id="ARBA00022692"/>
    </source>
</evidence>
<keyword evidence="5" id="KW-0571">Peptide transport</keyword>
<comment type="caution">
    <text evidence="10">The sequence shown here is derived from an EMBL/GenBank/DDBJ whole genome shotgun (WGS) entry which is preliminary data.</text>
</comment>
<evidence type="ECO:0000256" key="9">
    <source>
        <dbReference type="SAM" id="Phobius"/>
    </source>
</evidence>
<evidence type="ECO:0000256" key="5">
    <source>
        <dbReference type="ARBA" id="ARBA00022856"/>
    </source>
</evidence>
<keyword evidence="6" id="KW-0653">Protein transport</keyword>
<evidence type="ECO:0000256" key="2">
    <source>
        <dbReference type="ARBA" id="ARBA00005484"/>
    </source>
</evidence>
<dbReference type="Pfam" id="PF03169">
    <property type="entry name" value="OPT"/>
    <property type="match status" value="1"/>
</dbReference>
<keyword evidence="11" id="KW-1185">Reference proteome</keyword>
<protein>
    <submittedName>
        <fullName evidence="10">Oligopeptide transporter OPT family protein</fullName>
    </submittedName>
</protein>
<sequence length="128" mass="14326">MKGLGIGSFALDWNTVAGFLTSPLAFPGFAIINMLVGFVLYIYVVIPISYWSNFYDAKKFPLISPHTFDFTGAPYNVSRILNQATFDIDMDAYNNYSKLHLSIIFAFDYGLSFAILTATVSHVFLFHG</sequence>
<dbReference type="GO" id="GO:0016020">
    <property type="term" value="C:membrane"/>
    <property type="evidence" value="ECO:0007669"/>
    <property type="project" value="UniProtKB-SubCell"/>
</dbReference>
<dbReference type="PANTHER" id="PTHR22601">
    <property type="entry name" value="ISP4 LIKE PROTEIN"/>
    <property type="match status" value="1"/>
</dbReference>
<keyword evidence="3" id="KW-0813">Transport</keyword>
<dbReference type="EMBL" id="LXQA010140835">
    <property type="protein sequence ID" value="MCI24328.1"/>
    <property type="molecule type" value="Genomic_DNA"/>
</dbReference>
<evidence type="ECO:0000256" key="6">
    <source>
        <dbReference type="ARBA" id="ARBA00022927"/>
    </source>
</evidence>
<proteinExistence type="inferred from homology"/>
<dbReference type="GO" id="GO:0035673">
    <property type="term" value="F:oligopeptide transmembrane transporter activity"/>
    <property type="evidence" value="ECO:0007669"/>
    <property type="project" value="InterPro"/>
</dbReference>